<sequence>MRSKEPQLATHRFQTDDEREAIQTPETSKIYQRKPITLPSSLCKPSLRAYFNWDDKGNDDYAKRPALLDLFSGGGGAGMGYYLAGFRIVGVDINPQKNYPFGFHQADALTYPLEGFDVIHASPPCQFYSYGTPDKSKHAGNIPEVRSMLEKSGVPFVIENVPGSPLNASVRICGCQVGLPKIKRVRYFEISIPLALKLMPACNHNSPVITVTGHGTTSGNRKTWGRNIKISEMREAMGIAWTNRNELSQAIPPAYTEFIGKQLIEPIANALFSGAGFLASTGRDCYVSI</sequence>
<feature type="region of interest" description="Disordered" evidence="1">
    <location>
        <begin position="1"/>
        <end position="21"/>
    </location>
</feature>
<gene>
    <name evidence="2" type="ORF">MM415B05425_0009</name>
</gene>
<evidence type="ECO:0000256" key="1">
    <source>
        <dbReference type="SAM" id="MobiDB-lite"/>
    </source>
</evidence>
<keyword evidence="2" id="KW-0808">Transferase</keyword>
<accession>A0A6M3LKF4</accession>
<reference evidence="2" key="1">
    <citation type="submission" date="2020-03" db="EMBL/GenBank/DDBJ databases">
        <title>The deep terrestrial virosphere.</title>
        <authorList>
            <person name="Holmfeldt K."/>
            <person name="Nilsson E."/>
            <person name="Simone D."/>
            <person name="Lopez-Fernandez M."/>
            <person name="Wu X."/>
            <person name="de Brujin I."/>
            <person name="Lundin D."/>
            <person name="Andersson A."/>
            <person name="Bertilsson S."/>
            <person name="Dopson M."/>
        </authorList>
    </citation>
    <scope>NUCLEOTIDE SEQUENCE</scope>
    <source>
        <strain evidence="2">MM415B05425</strain>
    </source>
</reference>
<organism evidence="2">
    <name type="scientific">viral metagenome</name>
    <dbReference type="NCBI Taxonomy" id="1070528"/>
    <lineage>
        <taxon>unclassified sequences</taxon>
        <taxon>metagenomes</taxon>
        <taxon>organismal metagenomes</taxon>
    </lineage>
</organism>
<dbReference type="Gene3D" id="3.40.50.150">
    <property type="entry name" value="Vaccinia Virus protein VP39"/>
    <property type="match status" value="1"/>
</dbReference>
<dbReference type="GO" id="GO:0032259">
    <property type="term" value="P:methylation"/>
    <property type="evidence" value="ECO:0007669"/>
    <property type="project" value="UniProtKB-KW"/>
</dbReference>
<dbReference type="GO" id="GO:0008168">
    <property type="term" value="F:methyltransferase activity"/>
    <property type="evidence" value="ECO:0007669"/>
    <property type="project" value="UniProtKB-KW"/>
</dbReference>
<name>A0A6M3LKF4_9ZZZZ</name>
<dbReference type="SUPFAM" id="SSF53335">
    <property type="entry name" value="S-adenosyl-L-methionine-dependent methyltransferases"/>
    <property type="match status" value="1"/>
</dbReference>
<keyword evidence="2" id="KW-0489">Methyltransferase</keyword>
<dbReference type="InterPro" id="IPR029063">
    <property type="entry name" value="SAM-dependent_MTases_sf"/>
</dbReference>
<proteinExistence type="predicted"/>
<dbReference type="AlphaFoldDB" id="A0A6M3LKF4"/>
<protein>
    <submittedName>
        <fullName evidence="2">Putative methyltransferase</fullName>
    </submittedName>
</protein>
<evidence type="ECO:0000313" key="2">
    <source>
        <dbReference type="EMBL" id="QJA95390.1"/>
    </source>
</evidence>
<dbReference type="EMBL" id="MT143310">
    <property type="protein sequence ID" value="QJA95390.1"/>
    <property type="molecule type" value="Genomic_DNA"/>
</dbReference>